<protein>
    <recommendedName>
        <fullName evidence="8">EGF-like domain-containing protein</fullName>
    </recommendedName>
</protein>
<accession>T0RKU8</accession>
<gene>
    <name evidence="6" type="ORF">SDRG_11829</name>
</gene>
<dbReference type="OMA" id="ACVEHRC"/>
<keyword evidence="7" id="KW-1185">Reference proteome</keyword>
<keyword evidence="5" id="KW-0812">Transmembrane</keyword>
<evidence type="ECO:0000256" key="1">
    <source>
        <dbReference type="ARBA" id="ARBA00004370"/>
    </source>
</evidence>
<name>T0RKU8_SAPDV</name>
<evidence type="ECO:0000256" key="4">
    <source>
        <dbReference type="ARBA" id="ARBA00023316"/>
    </source>
</evidence>
<sequence length="158" mass="17258">MFMEVDYIRVWQDTKTMSYGCDPASHPTKEFIKAHITNYTDPRNHDIVVAGGASCNSNDDCTAVASVTGACVEHRCQCNGVWTGPRCTKYDLDTVTYGPSAGLIGGVLAAVAVASVGARMWRRRHDHAVLQNHEIEVRREKRSSCSAMDADAVNEPLA</sequence>
<feature type="transmembrane region" description="Helical" evidence="5">
    <location>
        <begin position="101"/>
        <end position="121"/>
    </location>
</feature>
<dbReference type="Pfam" id="PF03935">
    <property type="entry name" value="SKN1_KRE6_Sbg1"/>
    <property type="match status" value="1"/>
</dbReference>
<dbReference type="RefSeq" id="XP_008616105.1">
    <property type="nucleotide sequence ID" value="XM_008617883.1"/>
</dbReference>
<dbReference type="PANTHER" id="PTHR31361">
    <property type="entry name" value="BETA-GLUCAN SYNTHESIS-ASSOCIATED PROTEIN KRE6-RELATED"/>
    <property type="match status" value="1"/>
</dbReference>
<evidence type="ECO:0008006" key="8">
    <source>
        <dbReference type="Google" id="ProtNLM"/>
    </source>
</evidence>
<evidence type="ECO:0000313" key="7">
    <source>
        <dbReference type="Proteomes" id="UP000030762"/>
    </source>
</evidence>
<dbReference type="AlphaFoldDB" id="T0RKU8"/>
<proteinExistence type="predicted"/>
<evidence type="ECO:0000256" key="3">
    <source>
        <dbReference type="ARBA" id="ARBA00023180"/>
    </source>
</evidence>
<comment type="subcellular location">
    <subcellularLocation>
        <location evidence="1">Membrane</location>
    </subcellularLocation>
</comment>
<reference evidence="6 7" key="1">
    <citation type="submission" date="2012-04" db="EMBL/GenBank/DDBJ databases">
        <title>The Genome Sequence of Saprolegnia declina VS20.</title>
        <authorList>
            <consortium name="The Broad Institute Genome Sequencing Platform"/>
            <person name="Russ C."/>
            <person name="Nusbaum C."/>
            <person name="Tyler B."/>
            <person name="van West P."/>
            <person name="Dieguez-Uribeondo J."/>
            <person name="de Bruijn I."/>
            <person name="Tripathy S."/>
            <person name="Jiang R."/>
            <person name="Young S.K."/>
            <person name="Zeng Q."/>
            <person name="Gargeya S."/>
            <person name="Fitzgerald M."/>
            <person name="Haas B."/>
            <person name="Abouelleil A."/>
            <person name="Alvarado L."/>
            <person name="Arachchi H.M."/>
            <person name="Berlin A."/>
            <person name="Chapman S.B."/>
            <person name="Goldberg J."/>
            <person name="Griggs A."/>
            <person name="Gujja S."/>
            <person name="Hansen M."/>
            <person name="Howarth C."/>
            <person name="Imamovic A."/>
            <person name="Larimer J."/>
            <person name="McCowen C."/>
            <person name="Montmayeur A."/>
            <person name="Murphy C."/>
            <person name="Neiman D."/>
            <person name="Pearson M."/>
            <person name="Priest M."/>
            <person name="Roberts A."/>
            <person name="Saif S."/>
            <person name="Shea T."/>
            <person name="Sisk P."/>
            <person name="Sykes S."/>
            <person name="Wortman J."/>
            <person name="Nusbaum C."/>
            <person name="Birren B."/>
        </authorList>
    </citation>
    <scope>NUCLEOTIDE SEQUENCE [LARGE SCALE GENOMIC DNA]</scope>
    <source>
        <strain evidence="6 7">VS20</strain>
    </source>
</reference>
<evidence type="ECO:0000313" key="6">
    <source>
        <dbReference type="EMBL" id="EQC30512.1"/>
    </source>
</evidence>
<dbReference type="InParanoid" id="T0RKU8"/>
<organism evidence="6 7">
    <name type="scientific">Saprolegnia diclina (strain VS20)</name>
    <dbReference type="NCBI Taxonomy" id="1156394"/>
    <lineage>
        <taxon>Eukaryota</taxon>
        <taxon>Sar</taxon>
        <taxon>Stramenopiles</taxon>
        <taxon>Oomycota</taxon>
        <taxon>Saprolegniomycetes</taxon>
        <taxon>Saprolegniales</taxon>
        <taxon>Saprolegniaceae</taxon>
        <taxon>Saprolegnia</taxon>
    </lineage>
</organism>
<keyword evidence="4" id="KW-0961">Cell wall biogenesis/degradation</keyword>
<dbReference type="VEuPathDB" id="FungiDB:SDRG_11829"/>
<dbReference type="PANTHER" id="PTHR31361:SF1">
    <property type="entry name" value="BETA-GLUCAN SYNTHESIS-ASSOCIATED PROTEIN KRE6-RELATED"/>
    <property type="match status" value="1"/>
</dbReference>
<dbReference type="GeneID" id="19952556"/>
<evidence type="ECO:0000256" key="2">
    <source>
        <dbReference type="ARBA" id="ARBA00023136"/>
    </source>
</evidence>
<keyword evidence="3" id="KW-0325">Glycoprotein</keyword>
<keyword evidence="2 5" id="KW-0472">Membrane</keyword>
<dbReference type="GO" id="GO:0005789">
    <property type="term" value="C:endoplasmic reticulum membrane"/>
    <property type="evidence" value="ECO:0007669"/>
    <property type="project" value="TreeGrafter"/>
</dbReference>
<dbReference type="GO" id="GO:0071555">
    <property type="term" value="P:cell wall organization"/>
    <property type="evidence" value="ECO:0007669"/>
    <property type="project" value="UniProtKB-KW"/>
</dbReference>
<dbReference type="GO" id="GO:0005886">
    <property type="term" value="C:plasma membrane"/>
    <property type="evidence" value="ECO:0007669"/>
    <property type="project" value="TreeGrafter"/>
</dbReference>
<dbReference type="OrthoDB" id="75770at2759"/>
<keyword evidence="5" id="KW-1133">Transmembrane helix</keyword>
<dbReference type="Proteomes" id="UP000030762">
    <property type="component" value="Unassembled WGS sequence"/>
</dbReference>
<dbReference type="GO" id="GO:0006078">
    <property type="term" value="P:(1-&gt;6)-beta-D-glucan biosynthetic process"/>
    <property type="evidence" value="ECO:0007669"/>
    <property type="project" value="TreeGrafter"/>
</dbReference>
<dbReference type="STRING" id="1156394.T0RKU8"/>
<evidence type="ECO:0000256" key="5">
    <source>
        <dbReference type="SAM" id="Phobius"/>
    </source>
</evidence>
<dbReference type="InterPro" id="IPR005629">
    <property type="entry name" value="Skn1/Kre6/Sbg1"/>
</dbReference>
<dbReference type="EMBL" id="JH767175">
    <property type="protein sequence ID" value="EQC30512.1"/>
    <property type="molecule type" value="Genomic_DNA"/>
</dbReference>
<dbReference type="GO" id="GO:0015926">
    <property type="term" value="F:glucosidase activity"/>
    <property type="evidence" value="ECO:0007669"/>
    <property type="project" value="TreeGrafter"/>
</dbReference>